<accession>A0ABV0UPQ3</accession>
<dbReference type="Proteomes" id="UP001482620">
    <property type="component" value="Unassembled WGS sequence"/>
</dbReference>
<comment type="caution">
    <text evidence="2">The sequence shown here is derived from an EMBL/GenBank/DDBJ whole genome shotgun (WGS) entry which is preliminary data.</text>
</comment>
<evidence type="ECO:0000256" key="1">
    <source>
        <dbReference type="SAM" id="MobiDB-lite"/>
    </source>
</evidence>
<protein>
    <submittedName>
        <fullName evidence="2">Uncharacterized protein</fullName>
    </submittedName>
</protein>
<proteinExistence type="predicted"/>
<feature type="compositionally biased region" description="Polar residues" evidence="1">
    <location>
        <begin position="96"/>
        <end position="107"/>
    </location>
</feature>
<reference evidence="2 3" key="1">
    <citation type="submission" date="2021-06" db="EMBL/GenBank/DDBJ databases">
        <authorList>
            <person name="Palmer J.M."/>
        </authorList>
    </citation>
    <scope>NUCLEOTIDE SEQUENCE [LARGE SCALE GENOMIC DNA]</scope>
    <source>
        <strain evidence="3">if_2019</strain>
        <tissue evidence="2">Muscle</tissue>
    </source>
</reference>
<gene>
    <name evidence="2" type="ORF">ILYODFUR_038088</name>
</gene>
<evidence type="ECO:0000313" key="2">
    <source>
        <dbReference type="EMBL" id="MEQ2246395.1"/>
    </source>
</evidence>
<feature type="region of interest" description="Disordered" evidence="1">
    <location>
        <begin position="47"/>
        <end position="107"/>
    </location>
</feature>
<dbReference type="EMBL" id="JAHRIQ010078551">
    <property type="protein sequence ID" value="MEQ2246395.1"/>
    <property type="molecule type" value="Genomic_DNA"/>
</dbReference>
<feature type="region of interest" description="Disordered" evidence="1">
    <location>
        <begin position="1"/>
        <end position="21"/>
    </location>
</feature>
<name>A0ABV0UPQ3_9TELE</name>
<keyword evidence="3" id="KW-1185">Reference proteome</keyword>
<sequence>MWFWRRGGTPKPNLTEKQPHTVTTPIAYKYKHSHPHTQHKDTEGWMRYTHSHSPNTLHTPRSRYRYPRGPTSTRTQEMVPFIPGWRPPDQTKARHGTTQTTKPRPRL</sequence>
<organism evidence="2 3">
    <name type="scientific">Ilyodon furcidens</name>
    <name type="common">goldbreast splitfin</name>
    <dbReference type="NCBI Taxonomy" id="33524"/>
    <lineage>
        <taxon>Eukaryota</taxon>
        <taxon>Metazoa</taxon>
        <taxon>Chordata</taxon>
        <taxon>Craniata</taxon>
        <taxon>Vertebrata</taxon>
        <taxon>Euteleostomi</taxon>
        <taxon>Actinopterygii</taxon>
        <taxon>Neopterygii</taxon>
        <taxon>Teleostei</taxon>
        <taxon>Neoteleostei</taxon>
        <taxon>Acanthomorphata</taxon>
        <taxon>Ovalentaria</taxon>
        <taxon>Atherinomorphae</taxon>
        <taxon>Cyprinodontiformes</taxon>
        <taxon>Goodeidae</taxon>
        <taxon>Ilyodon</taxon>
    </lineage>
</organism>
<evidence type="ECO:0000313" key="3">
    <source>
        <dbReference type="Proteomes" id="UP001482620"/>
    </source>
</evidence>